<proteinExistence type="predicted"/>
<evidence type="ECO:0000313" key="2">
    <source>
        <dbReference type="Proteomes" id="UP000286415"/>
    </source>
</evidence>
<gene>
    <name evidence="1" type="ORF">CSKR_106944</name>
</gene>
<organism evidence="1 2">
    <name type="scientific">Clonorchis sinensis</name>
    <name type="common">Chinese liver fluke</name>
    <dbReference type="NCBI Taxonomy" id="79923"/>
    <lineage>
        <taxon>Eukaryota</taxon>
        <taxon>Metazoa</taxon>
        <taxon>Spiralia</taxon>
        <taxon>Lophotrochozoa</taxon>
        <taxon>Platyhelminthes</taxon>
        <taxon>Trematoda</taxon>
        <taxon>Digenea</taxon>
        <taxon>Opisthorchiida</taxon>
        <taxon>Opisthorchiata</taxon>
        <taxon>Opisthorchiidae</taxon>
        <taxon>Clonorchis</taxon>
    </lineage>
</organism>
<reference evidence="1 2" key="1">
    <citation type="journal article" date="2018" name="Biotechnol. Adv.">
        <title>Improved genomic resources and new bioinformatic workflow for the carcinogenic parasite Clonorchis sinensis: Biotechnological implications.</title>
        <authorList>
            <person name="Wang D."/>
            <person name="Korhonen P.K."/>
            <person name="Gasser R.B."/>
            <person name="Young N.D."/>
        </authorList>
    </citation>
    <scope>NUCLEOTIDE SEQUENCE [LARGE SCALE GENOMIC DNA]</scope>
    <source>
        <strain evidence="1">Cs-k2</strain>
    </source>
</reference>
<name>A0A3R7H3S5_CLOSI</name>
<dbReference type="AlphaFoldDB" id="A0A3R7H3S5"/>
<protein>
    <submittedName>
        <fullName evidence="1">Uncharacterized protein</fullName>
    </submittedName>
</protein>
<keyword evidence="2" id="KW-1185">Reference proteome</keyword>
<dbReference type="InParanoid" id="A0A3R7H3S5"/>
<evidence type="ECO:0000313" key="1">
    <source>
        <dbReference type="EMBL" id="KAG5442016.1"/>
    </source>
</evidence>
<dbReference type="EMBL" id="NIRI02000076">
    <property type="protein sequence ID" value="KAG5442016.1"/>
    <property type="molecule type" value="Genomic_DNA"/>
</dbReference>
<reference evidence="1 2" key="2">
    <citation type="journal article" date="2021" name="Genomics">
        <title>High-quality reference genome for Clonorchis sinensis.</title>
        <authorList>
            <person name="Young N.D."/>
            <person name="Stroehlein A.J."/>
            <person name="Kinkar L."/>
            <person name="Wang T."/>
            <person name="Sohn W.M."/>
            <person name="Chang B.C.H."/>
            <person name="Kaur P."/>
            <person name="Weisz D."/>
            <person name="Dudchenko O."/>
            <person name="Aiden E.L."/>
            <person name="Korhonen P.K."/>
            <person name="Gasser R.B."/>
        </authorList>
    </citation>
    <scope>NUCLEOTIDE SEQUENCE [LARGE SCALE GENOMIC DNA]</scope>
    <source>
        <strain evidence="1">Cs-k2</strain>
    </source>
</reference>
<sequence length="139" mass="16133">MESWHNCKHGAKWRHYDIGQNLLVKDYLVNRVSWRQGKIIWLIGNVSYDVHPTQRLNALLPNTLVEHLDMNAKRKADTQDEGQLPGAPVCQHSRKTTGRRMPVTKIQVTPRQKTYIPQLQMGGNRRTNTKRKWTTGLPI</sequence>
<comment type="caution">
    <text evidence="1">The sequence shown here is derived from an EMBL/GenBank/DDBJ whole genome shotgun (WGS) entry which is preliminary data.</text>
</comment>
<dbReference type="Proteomes" id="UP000286415">
    <property type="component" value="Unassembled WGS sequence"/>
</dbReference>
<accession>A0A3R7H3S5</accession>